<reference evidence="2" key="1">
    <citation type="journal article" date="2021" name="Proc. Natl. Acad. Sci. U.S.A.">
        <title>Three genomes in the algal genus Volvox reveal the fate of a haploid sex-determining region after a transition to homothallism.</title>
        <authorList>
            <person name="Yamamoto K."/>
            <person name="Hamaji T."/>
            <person name="Kawai-Toyooka H."/>
            <person name="Matsuzaki R."/>
            <person name="Takahashi F."/>
            <person name="Nishimura Y."/>
            <person name="Kawachi M."/>
            <person name="Noguchi H."/>
            <person name="Minakuchi Y."/>
            <person name="Umen J.G."/>
            <person name="Toyoda A."/>
            <person name="Nozaki H."/>
        </authorList>
    </citation>
    <scope>NUCLEOTIDE SEQUENCE</scope>
    <source>
        <strain evidence="2">NIES-3785</strain>
    </source>
</reference>
<name>A0A8J4GGC0_9CHLO</name>
<feature type="region of interest" description="Disordered" evidence="1">
    <location>
        <begin position="1"/>
        <end position="118"/>
    </location>
</feature>
<feature type="non-terminal residue" evidence="2">
    <location>
        <position position="118"/>
    </location>
</feature>
<sequence length="118" mass="12599">AAQPPSLERTWGHGSIDTSKKAEATPGHRPAPVSVPSDRLNQTGSRPTQRLRIHPVQQQSRDRGNLELGSSSCLPRLVFGPRLDQSPASRVHLSPLQPPQPPLLLPLPPLPSSPAAPG</sequence>
<gene>
    <name evidence="2" type="ORF">Vretimale_11332</name>
</gene>
<organism evidence="2 3">
    <name type="scientific">Volvox reticuliferus</name>
    <dbReference type="NCBI Taxonomy" id="1737510"/>
    <lineage>
        <taxon>Eukaryota</taxon>
        <taxon>Viridiplantae</taxon>
        <taxon>Chlorophyta</taxon>
        <taxon>core chlorophytes</taxon>
        <taxon>Chlorophyceae</taxon>
        <taxon>CS clade</taxon>
        <taxon>Chlamydomonadales</taxon>
        <taxon>Volvocaceae</taxon>
        <taxon>Volvox</taxon>
    </lineage>
</organism>
<feature type="non-terminal residue" evidence="2">
    <location>
        <position position="1"/>
    </location>
</feature>
<proteinExistence type="predicted"/>
<protein>
    <submittedName>
        <fullName evidence="2">Uncharacterized protein</fullName>
    </submittedName>
</protein>
<dbReference type="EMBL" id="BNCQ01000023">
    <property type="protein sequence ID" value="GIM07108.1"/>
    <property type="molecule type" value="Genomic_DNA"/>
</dbReference>
<dbReference type="AlphaFoldDB" id="A0A8J4GGC0"/>
<dbReference type="Proteomes" id="UP000722791">
    <property type="component" value="Unassembled WGS sequence"/>
</dbReference>
<feature type="compositionally biased region" description="Polar residues" evidence="1">
    <location>
        <begin position="39"/>
        <end position="48"/>
    </location>
</feature>
<feature type="compositionally biased region" description="Pro residues" evidence="1">
    <location>
        <begin position="96"/>
        <end position="118"/>
    </location>
</feature>
<evidence type="ECO:0000313" key="2">
    <source>
        <dbReference type="EMBL" id="GIM07108.1"/>
    </source>
</evidence>
<evidence type="ECO:0000313" key="3">
    <source>
        <dbReference type="Proteomes" id="UP000722791"/>
    </source>
</evidence>
<comment type="caution">
    <text evidence="2">The sequence shown here is derived from an EMBL/GenBank/DDBJ whole genome shotgun (WGS) entry which is preliminary data.</text>
</comment>
<evidence type="ECO:0000256" key="1">
    <source>
        <dbReference type="SAM" id="MobiDB-lite"/>
    </source>
</evidence>
<accession>A0A8J4GGC0</accession>